<dbReference type="InterPro" id="IPR000571">
    <property type="entry name" value="Znf_CCCH"/>
</dbReference>
<keyword evidence="1" id="KW-0863">Zinc-finger</keyword>
<dbReference type="EMBL" id="FN554970">
    <property type="protein sequence ID" value="CBH12274.1"/>
    <property type="molecule type" value="Genomic_DNA"/>
</dbReference>
<dbReference type="AlphaFoldDB" id="C9ZSD6"/>
<proteinExistence type="predicted"/>
<keyword evidence="1" id="KW-0862">Zinc</keyword>
<keyword evidence="1" id="KW-0479">Metal-binding</keyword>
<evidence type="ECO:0000256" key="2">
    <source>
        <dbReference type="SAM" id="MobiDB-lite"/>
    </source>
</evidence>
<feature type="compositionally biased region" description="Polar residues" evidence="2">
    <location>
        <begin position="217"/>
        <end position="236"/>
    </location>
</feature>
<dbReference type="InterPro" id="IPR053125">
    <property type="entry name" value="RNA-bd_mRNA_stabilization_reg"/>
</dbReference>
<feature type="domain" description="C3H1-type" evidence="3">
    <location>
        <begin position="154"/>
        <end position="181"/>
    </location>
</feature>
<dbReference type="VEuPathDB" id="TriTrypDB:Tbg972.7.2360"/>
<evidence type="ECO:0000313" key="4">
    <source>
        <dbReference type="EMBL" id="CBH12274.1"/>
    </source>
</evidence>
<protein>
    <submittedName>
        <fullName evidence="4">T. brucei spp.-specific protein</fullName>
    </submittedName>
</protein>
<reference evidence="5" key="1">
    <citation type="journal article" date="2010" name="PLoS Negl. Trop. Dis.">
        <title>The genome sequence of Trypanosoma brucei gambiense, causative agent of chronic human african trypanosomiasis.</title>
        <authorList>
            <person name="Jackson A.P."/>
            <person name="Sanders M."/>
            <person name="Berry A."/>
            <person name="McQuillan J."/>
            <person name="Aslett M.A."/>
            <person name="Quail M.A."/>
            <person name="Chukualim B."/>
            <person name="Capewell P."/>
            <person name="MacLeod A."/>
            <person name="Melville S.E."/>
            <person name="Gibson W."/>
            <person name="Barry J.D."/>
            <person name="Berriman M."/>
            <person name="Hertz-Fowler C."/>
        </authorList>
    </citation>
    <scope>NUCLEOTIDE SEQUENCE [LARGE SCALE GENOMIC DNA]</scope>
    <source>
        <strain evidence="5">MHOM/CI/86/DAL972</strain>
    </source>
</reference>
<name>C9ZSD6_TRYB9</name>
<dbReference type="GeneID" id="23862391"/>
<dbReference type="PROSITE" id="PS50103">
    <property type="entry name" value="ZF_C3H1"/>
    <property type="match status" value="2"/>
</dbReference>
<sequence>MSFSMNTVTHSPHSLGSQHNVMTASPFVTPAYVDALDHLSTKLRIPGSAVEPTNAMYDDGLVPGVCRLYMEGRCRQGSRCFQVHANPEVVEKLRQEALEQPTCCFFHGAPCTSSGLPLNLQVNVGGTSITLPRMNSTNCLWSAYAERGDSTLDLPREKVCREHRRGLCRFGEECGFLHICREIAFVGEDASSTGSGLHHSRTSASASPLGSGRKRQVPNSSFGSPPFMQSTSSRDSQCSRKRSFDPNAPDWCNGGYPQRGGRYADDGGVGFFPPQANSCPPAANYPYWPPYGDMTHVHYGHGLSYSNSYMGPGMEQQHPHSFSRTCQSFSHHQVCENVGAGASMFGGPLLRPLANAPRRNTGSVRHNPYGATSLGQ</sequence>
<evidence type="ECO:0000313" key="5">
    <source>
        <dbReference type="Proteomes" id="UP000002316"/>
    </source>
</evidence>
<feature type="region of interest" description="Disordered" evidence="2">
    <location>
        <begin position="355"/>
        <end position="376"/>
    </location>
</feature>
<dbReference type="PANTHER" id="PTHR37035:SF2">
    <property type="entry name" value="C3H1-TYPE DOMAIN-CONTAINING PROTEIN"/>
    <property type="match status" value="1"/>
</dbReference>
<feature type="zinc finger region" description="C3H1-type" evidence="1">
    <location>
        <begin position="154"/>
        <end position="181"/>
    </location>
</feature>
<gene>
    <name evidence="4" type="ORF">TbgDal_VII2360</name>
</gene>
<dbReference type="Proteomes" id="UP000002316">
    <property type="component" value="Chromosome 7"/>
</dbReference>
<accession>C9ZSD6</accession>
<dbReference type="GO" id="GO:0008270">
    <property type="term" value="F:zinc ion binding"/>
    <property type="evidence" value="ECO:0007669"/>
    <property type="project" value="UniProtKB-KW"/>
</dbReference>
<dbReference type="RefSeq" id="XP_011774555.1">
    <property type="nucleotide sequence ID" value="XM_011776253.1"/>
</dbReference>
<feature type="region of interest" description="Disordered" evidence="2">
    <location>
        <begin position="191"/>
        <end position="257"/>
    </location>
</feature>
<organism evidence="4 5">
    <name type="scientific">Trypanosoma brucei gambiense (strain MHOM/CI/86/DAL972)</name>
    <dbReference type="NCBI Taxonomy" id="679716"/>
    <lineage>
        <taxon>Eukaryota</taxon>
        <taxon>Discoba</taxon>
        <taxon>Euglenozoa</taxon>
        <taxon>Kinetoplastea</taxon>
        <taxon>Metakinetoplastina</taxon>
        <taxon>Trypanosomatida</taxon>
        <taxon>Trypanosomatidae</taxon>
        <taxon>Trypanosoma</taxon>
    </lineage>
</organism>
<dbReference type="OrthoDB" id="336321at2759"/>
<dbReference type="PANTHER" id="PTHR37035">
    <property type="entry name" value="C3H1-TYPE DOMAIN-CONTAINING PROTEIN-RELATED"/>
    <property type="match status" value="1"/>
</dbReference>
<evidence type="ECO:0000259" key="3">
    <source>
        <dbReference type="PROSITE" id="PS50103"/>
    </source>
</evidence>
<dbReference type="SMART" id="SM00356">
    <property type="entry name" value="ZnF_C3H1"/>
    <property type="match status" value="2"/>
</dbReference>
<dbReference type="KEGG" id="tbg:TbgDal_VII2360"/>
<feature type="zinc finger region" description="C3H1-type" evidence="1">
    <location>
        <begin position="65"/>
        <end position="87"/>
    </location>
</feature>
<feature type="domain" description="C3H1-type" evidence="3">
    <location>
        <begin position="65"/>
        <end position="87"/>
    </location>
</feature>
<evidence type="ECO:0000256" key="1">
    <source>
        <dbReference type="PROSITE-ProRule" id="PRU00723"/>
    </source>
</evidence>